<proteinExistence type="predicted"/>
<evidence type="ECO:0000313" key="1">
    <source>
        <dbReference type="EMBL" id="KAG0587265.1"/>
    </source>
</evidence>
<comment type="caution">
    <text evidence="1">The sequence shown here is derived from an EMBL/GenBank/DDBJ whole genome shotgun (WGS) entry which is preliminary data.</text>
</comment>
<dbReference type="EMBL" id="CM026422">
    <property type="protein sequence ID" value="KAG0587265.1"/>
    <property type="molecule type" value="Genomic_DNA"/>
</dbReference>
<protein>
    <submittedName>
        <fullName evidence="1">Uncharacterized protein</fullName>
    </submittedName>
</protein>
<dbReference type="Proteomes" id="UP000822688">
    <property type="component" value="Chromosome 2"/>
</dbReference>
<reference evidence="1" key="1">
    <citation type="submission" date="2020-06" db="EMBL/GenBank/DDBJ databases">
        <title>WGS assembly of Ceratodon purpureus strain R40.</title>
        <authorList>
            <person name="Carey S.B."/>
            <person name="Jenkins J."/>
            <person name="Shu S."/>
            <person name="Lovell J.T."/>
            <person name="Sreedasyam A."/>
            <person name="Maumus F."/>
            <person name="Tiley G.P."/>
            <person name="Fernandez-Pozo N."/>
            <person name="Barry K."/>
            <person name="Chen C."/>
            <person name="Wang M."/>
            <person name="Lipzen A."/>
            <person name="Daum C."/>
            <person name="Saski C.A."/>
            <person name="Payton A.C."/>
            <person name="Mcbreen J.C."/>
            <person name="Conrad R.E."/>
            <person name="Kollar L.M."/>
            <person name="Olsson S."/>
            <person name="Huttunen S."/>
            <person name="Landis J.B."/>
            <person name="Wickett N.J."/>
            <person name="Johnson M.G."/>
            <person name="Rensing S.A."/>
            <person name="Grimwood J."/>
            <person name="Schmutz J."/>
            <person name="Mcdaniel S.F."/>
        </authorList>
    </citation>
    <scope>NUCLEOTIDE SEQUENCE</scope>
    <source>
        <strain evidence="1">R40</strain>
    </source>
</reference>
<accession>A0A8T0IVS7</accession>
<gene>
    <name evidence="1" type="ORF">KC19_2G152900</name>
</gene>
<keyword evidence="2" id="KW-1185">Reference proteome</keyword>
<organism evidence="1 2">
    <name type="scientific">Ceratodon purpureus</name>
    <name type="common">Fire moss</name>
    <name type="synonym">Dicranum purpureum</name>
    <dbReference type="NCBI Taxonomy" id="3225"/>
    <lineage>
        <taxon>Eukaryota</taxon>
        <taxon>Viridiplantae</taxon>
        <taxon>Streptophyta</taxon>
        <taxon>Embryophyta</taxon>
        <taxon>Bryophyta</taxon>
        <taxon>Bryophytina</taxon>
        <taxon>Bryopsida</taxon>
        <taxon>Dicranidae</taxon>
        <taxon>Pseudoditrichales</taxon>
        <taxon>Ditrichaceae</taxon>
        <taxon>Ceratodon</taxon>
    </lineage>
</organism>
<evidence type="ECO:0000313" key="2">
    <source>
        <dbReference type="Proteomes" id="UP000822688"/>
    </source>
</evidence>
<dbReference type="AlphaFoldDB" id="A0A8T0IVS7"/>
<feature type="non-terminal residue" evidence="1">
    <location>
        <position position="1"/>
    </location>
</feature>
<name>A0A8T0IVS7_CERPU</name>
<sequence>WEARALSGYGSKKVYTTSSVGLQGRRVRSSHTSTRIAQLENIRRFCFRIAAWVATDCSRHTSNRCSSRASSPGPRL</sequence>